<organism evidence="2">
    <name type="scientific">marine sediment metagenome</name>
    <dbReference type="NCBI Taxonomy" id="412755"/>
    <lineage>
        <taxon>unclassified sequences</taxon>
        <taxon>metagenomes</taxon>
        <taxon>ecological metagenomes</taxon>
    </lineage>
</organism>
<comment type="caution">
    <text evidence="2">The sequence shown here is derived from an EMBL/GenBank/DDBJ whole genome shotgun (WGS) entry which is preliminary data.</text>
</comment>
<reference evidence="2" key="1">
    <citation type="journal article" date="2015" name="Nature">
        <title>Complex archaea that bridge the gap between prokaryotes and eukaryotes.</title>
        <authorList>
            <person name="Spang A."/>
            <person name="Saw J.H."/>
            <person name="Jorgensen S.L."/>
            <person name="Zaremba-Niedzwiedzka K."/>
            <person name="Martijn J."/>
            <person name="Lind A.E."/>
            <person name="van Eijk R."/>
            <person name="Schleper C."/>
            <person name="Guy L."/>
            <person name="Ettema T.J."/>
        </authorList>
    </citation>
    <scope>NUCLEOTIDE SEQUENCE</scope>
</reference>
<proteinExistence type="predicted"/>
<name>A0A0F9CDI3_9ZZZZ</name>
<sequence>MALPFGNGPVLKNPAFVTGFETPDGRLRRLRETNDALKKNQEREEARNAQRLFDQFERQDIQDLKLSPSSPPRTPDTPLDPEEETTPWLGSQDRYEGFLDSRLEGYESTFGMTPLFGSQAYDSAERQALEDWRNEQSHIPKDLRSDMEVGMFVRSREIREGF</sequence>
<feature type="region of interest" description="Disordered" evidence="1">
    <location>
        <begin position="1"/>
        <end position="94"/>
    </location>
</feature>
<protein>
    <submittedName>
        <fullName evidence="2">Uncharacterized protein</fullName>
    </submittedName>
</protein>
<feature type="compositionally biased region" description="Basic and acidic residues" evidence="1">
    <location>
        <begin position="23"/>
        <end position="63"/>
    </location>
</feature>
<evidence type="ECO:0000313" key="2">
    <source>
        <dbReference type="EMBL" id="KKL03711.1"/>
    </source>
</evidence>
<dbReference type="AlphaFoldDB" id="A0A0F9CDI3"/>
<accession>A0A0F9CDI3</accession>
<evidence type="ECO:0000256" key="1">
    <source>
        <dbReference type="SAM" id="MobiDB-lite"/>
    </source>
</evidence>
<dbReference type="EMBL" id="LAZR01044821">
    <property type="protein sequence ID" value="KKL03711.1"/>
    <property type="molecule type" value="Genomic_DNA"/>
</dbReference>
<feature type="non-terminal residue" evidence="2">
    <location>
        <position position="162"/>
    </location>
</feature>
<gene>
    <name evidence="2" type="ORF">LCGC14_2623370</name>
</gene>